<feature type="transmembrane region" description="Helical" evidence="1">
    <location>
        <begin position="58"/>
        <end position="77"/>
    </location>
</feature>
<dbReference type="InterPro" id="IPR002528">
    <property type="entry name" value="MATE_fam"/>
</dbReference>
<organism evidence="2 3">
    <name type="scientific">Methanobrevibacter millerae</name>
    <dbReference type="NCBI Taxonomy" id="230361"/>
    <lineage>
        <taxon>Archaea</taxon>
        <taxon>Methanobacteriati</taxon>
        <taxon>Methanobacteriota</taxon>
        <taxon>Methanomada group</taxon>
        <taxon>Methanobacteria</taxon>
        <taxon>Methanobacteriales</taxon>
        <taxon>Methanobacteriaceae</taxon>
        <taxon>Methanobrevibacter</taxon>
    </lineage>
</organism>
<accession>A0A0U3CW29</accession>
<proteinExistence type="predicted"/>
<gene>
    <name evidence="2" type="ORF">sm9_0757</name>
</gene>
<dbReference type="AlphaFoldDB" id="A0A0U3CW29"/>
<dbReference type="Pfam" id="PF01554">
    <property type="entry name" value="MatE"/>
    <property type="match status" value="1"/>
</dbReference>
<dbReference type="GO" id="GO:0015297">
    <property type="term" value="F:antiporter activity"/>
    <property type="evidence" value="ECO:0007669"/>
    <property type="project" value="InterPro"/>
</dbReference>
<evidence type="ECO:0000313" key="2">
    <source>
        <dbReference type="EMBL" id="ALT68548.1"/>
    </source>
</evidence>
<dbReference type="GO" id="GO:0042910">
    <property type="term" value="F:xenobiotic transmembrane transporter activity"/>
    <property type="evidence" value="ECO:0007669"/>
    <property type="project" value="InterPro"/>
</dbReference>
<dbReference type="EMBL" id="CP011266">
    <property type="protein sequence ID" value="ALT68548.1"/>
    <property type="molecule type" value="Genomic_DNA"/>
</dbReference>
<dbReference type="KEGG" id="mmil:sm9_0757"/>
<sequence>MSVTGHLFGARKFNELNDMYKYVLKLSVFTSLALVILFFFMRDYIFNLFSITGMQTEIYWIALFGIVSMLAVPFAMISAKMLDGFGKSMYSLLFTAVKIFFEMGLIIVLHVTLNNASSVLISIVITEVGIGVVYYLFLRHLFKNFDKKYDGKSTVKTFTKEDQSIDEIKLDGEDDESVLKRKLFLFTLILSVIATLLILYLIIKLHPNSIVLIGIVAIICISIGSFLRRRVNLMKLHIIEVIILTVVFYLLLNHTSYVTTVLLIVINMLLLYIMSTLHKLTEKVKS</sequence>
<dbReference type="Proteomes" id="UP000067738">
    <property type="component" value="Chromosome"/>
</dbReference>
<feature type="transmembrane region" description="Helical" evidence="1">
    <location>
        <begin position="89"/>
        <end position="113"/>
    </location>
</feature>
<keyword evidence="1" id="KW-0472">Membrane</keyword>
<keyword evidence="3" id="KW-1185">Reference proteome</keyword>
<keyword evidence="1" id="KW-0812">Transmembrane</keyword>
<evidence type="ECO:0000313" key="3">
    <source>
        <dbReference type="Proteomes" id="UP000067738"/>
    </source>
</evidence>
<evidence type="ECO:0000256" key="1">
    <source>
        <dbReference type="SAM" id="Phobius"/>
    </source>
</evidence>
<feature type="transmembrane region" description="Helical" evidence="1">
    <location>
        <begin position="257"/>
        <end position="277"/>
    </location>
</feature>
<dbReference type="GO" id="GO:0016020">
    <property type="term" value="C:membrane"/>
    <property type="evidence" value="ECO:0007669"/>
    <property type="project" value="InterPro"/>
</dbReference>
<feature type="transmembrane region" description="Helical" evidence="1">
    <location>
        <begin position="22"/>
        <end position="46"/>
    </location>
</feature>
<keyword evidence="1" id="KW-1133">Transmembrane helix</keyword>
<feature type="transmembrane region" description="Helical" evidence="1">
    <location>
        <begin position="183"/>
        <end position="203"/>
    </location>
</feature>
<name>A0A0U3CW29_9EURY</name>
<feature type="transmembrane region" description="Helical" evidence="1">
    <location>
        <begin position="234"/>
        <end position="251"/>
    </location>
</feature>
<feature type="transmembrane region" description="Helical" evidence="1">
    <location>
        <begin position="209"/>
        <end position="227"/>
    </location>
</feature>
<feature type="transmembrane region" description="Helical" evidence="1">
    <location>
        <begin position="119"/>
        <end position="138"/>
    </location>
</feature>
<dbReference type="PATRIC" id="fig|230361.4.peg.781"/>
<protein>
    <submittedName>
        <fullName evidence="2">MatE efflux family protein</fullName>
    </submittedName>
</protein>
<reference evidence="2 3" key="1">
    <citation type="submission" date="2015-04" db="EMBL/GenBank/DDBJ databases">
        <title>The complete genome sequence of the rumen methanogen Methanobrevibacter millerae SM9.</title>
        <authorList>
            <person name="Leahy S.C."/>
            <person name="Kelly W.J."/>
            <person name="Pacheco D.M."/>
            <person name="Li D."/>
            <person name="Altermann E."/>
            <person name="Attwood G.T."/>
        </authorList>
    </citation>
    <scope>NUCLEOTIDE SEQUENCE [LARGE SCALE GENOMIC DNA]</scope>
    <source>
        <strain evidence="2 3">SM9</strain>
    </source>
</reference>